<feature type="transmembrane region" description="Helical" evidence="9">
    <location>
        <begin position="136"/>
        <end position="160"/>
    </location>
</feature>
<comment type="subcellular location">
    <subcellularLocation>
        <location evidence="1">Cell membrane</location>
        <topology evidence="1">Multi-pass membrane protein</topology>
    </subcellularLocation>
</comment>
<feature type="transmembrane region" description="Helical" evidence="9">
    <location>
        <begin position="228"/>
        <end position="254"/>
    </location>
</feature>
<dbReference type="Pfam" id="PF02653">
    <property type="entry name" value="BPD_transp_2"/>
    <property type="match status" value="1"/>
</dbReference>
<feature type="transmembrane region" description="Helical" evidence="9">
    <location>
        <begin position="189"/>
        <end position="208"/>
    </location>
</feature>
<dbReference type="GO" id="GO:0005886">
    <property type="term" value="C:plasma membrane"/>
    <property type="evidence" value="ECO:0007669"/>
    <property type="project" value="UniProtKB-SubCell"/>
</dbReference>
<dbReference type="InterPro" id="IPR052157">
    <property type="entry name" value="BCAA_transport_permease"/>
</dbReference>
<keyword evidence="7 9" id="KW-0472">Membrane</keyword>
<evidence type="ECO:0000256" key="1">
    <source>
        <dbReference type="ARBA" id="ARBA00004651"/>
    </source>
</evidence>
<keyword evidence="5" id="KW-0029">Amino-acid transport</keyword>
<dbReference type="GO" id="GO:0006865">
    <property type="term" value="P:amino acid transport"/>
    <property type="evidence" value="ECO:0007669"/>
    <property type="project" value="UniProtKB-KW"/>
</dbReference>
<evidence type="ECO:0000256" key="6">
    <source>
        <dbReference type="ARBA" id="ARBA00022989"/>
    </source>
</evidence>
<dbReference type="EMBL" id="NVSR01000010">
    <property type="protein sequence ID" value="PCI29769.1"/>
    <property type="molecule type" value="Genomic_DNA"/>
</dbReference>
<organism evidence="10 11">
    <name type="scientific">SAR324 cluster bacterium</name>
    <dbReference type="NCBI Taxonomy" id="2024889"/>
    <lineage>
        <taxon>Bacteria</taxon>
        <taxon>Deltaproteobacteria</taxon>
        <taxon>SAR324 cluster</taxon>
    </lineage>
</organism>
<evidence type="ECO:0000256" key="7">
    <source>
        <dbReference type="ARBA" id="ARBA00023136"/>
    </source>
</evidence>
<accession>A0A2A4T8Z9</accession>
<sequence length="291" mass="31859">MSQFIQLVLNGIAAGSIYALMAMSLVIIYQASAVVNFAQGEMALLTAYLAFLLLEQGLTLPVAFGFSFLFSFFLGAGIEFGILRRARESTVISKMMITIGLEMVFIGLVSWKFGADPKTIDFPFSPYDSLMLGQDIFLSFLEAISILVALVVVITLYLFFRFTPLGIAMKASRQNERAARLMGIRTKRILMITWGISSLVGTIAASLLTPLTMHPYMMWNPLLKGFAAAVLGGMTSLPGALIGGYMIGIIENLFGGYLSIEFKEVVAFAMILLVLCLRPSGLFAHHYVKKV</sequence>
<evidence type="ECO:0000256" key="3">
    <source>
        <dbReference type="ARBA" id="ARBA00022475"/>
    </source>
</evidence>
<evidence type="ECO:0000256" key="5">
    <source>
        <dbReference type="ARBA" id="ARBA00022970"/>
    </source>
</evidence>
<protein>
    <submittedName>
        <fullName evidence="10">Branched-chain amino acid ABC transporter permease</fullName>
    </submittedName>
</protein>
<gene>
    <name evidence="10" type="ORF">COB67_03215</name>
</gene>
<feature type="transmembrane region" description="Helical" evidence="9">
    <location>
        <begin position="95"/>
        <end position="114"/>
    </location>
</feature>
<evidence type="ECO:0000313" key="11">
    <source>
        <dbReference type="Proteomes" id="UP000218113"/>
    </source>
</evidence>
<keyword evidence="6 9" id="KW-1133">Transmembrane helix</keyword>
<keyword evidence="2" id="KW-0813">Transport</keyword>
<evidence type="ECO:0000256" key="9">
    <source>
        <dbReference type="SAM" id="Phobius"/>
    </source>
</evidence>
<proteinExistence type="inferred from homology"/>
<evidence type="ECO:0000256" key="4">
    <source>
        <dbReference type="ARBA" id="ARBA00022692"/>
    </source>
</evidence>
<dbReference type="PANTHER" id="PTHR11795:SF451">
    <property type="entry name" value="ABC TRANSPORTER PERMEASE PROTEIN"/>
    <property type="match status" value="1"/>
</dbReference>
<dbReference type="AlphaFoldDB" id="A0A2A4T8Z9"/>
<evidence type="ECO:0000256" key="8">
    <source>
        <dbReference type="ARBA" id="ARBA00037998"/>
    </source>
</evidence>
<evidence type="ECO:0000313" key="10">
    <source>
        <dbReference type="EMBL" id="PCI29769.1"/>
    </source>
</evidence>
<name>A0A2A4T8Z9_9DELT</name>
<comment type="caution">
    <text evidence="10">The sequence shown here is derived from an EMBL/GenBank/DDBJ whole genome shotgun (WGS) entry which is preliminary data.</text>
</comment>
<dbReference type="InterPro" id="IPR001851">
    <property type="entry name" value="ABC_transp_permease"/>
</dbReference>
<feature type="transmembrane region" description="Helical" evidence="9">
    <location>
        <begin position="12"/>
        <end position="38"/>
    </location>
</feature>
<comment type="similarity">
    <text evidence="8">Belongs to the binding-protein-dependent transport system permease family. LivHM subfamily.</text>
</comment>
<evidence type="ECO:0000256" key="2">
    <source>
        <dbReference type="ARBA" id="ARBA00022448"/>
    </source>
</evidence>
<dbReference type="Proteomes" id="UP000218113">
    <property type="component" value="Unassembled WGS sequence"/>
</dbReference>
<dbReference type="CDD" id="cd06582">
    <property type="entry name" value="TM_PBP1_LivH_like"/>
    <property type="match status" value="1"/>
</dbReference>
<dbReference type="PANTHER" id="PTHR11795">
    <property type="entry name" value="BRANCHED-CHAIN AMINO ACID TRANSPORT SYSTEM PERMEASE PROTEIN LIVH"/>
    <property type="match status" value="1"/>
</dbReference>
<keyword evidence="3" id="KW-1003">Cell membrane</keyword>
<reference evidence="11" key="1">
    <citation type="submission" date="2017-08" db="EMBL/GenBank/DDBJ databases">
        <title>A dynamic microbial community with high functional redundancy inhabits the cold, oxic subseafloor aquifer.</title>
        <authorList>
            <person name="Tully B.J."/>
            <person name="Wheat C.G."/>
            <person name="Glazer B.T."/>
            <person name="Huber J.A."/>
        </authorList>
    </citation>
    <scope>NUCLEOTIDE SEQUENCE [LARGE SCALE GENOMIC DNA]</scope>
</reference>
<feature type="transmembrane region" description="Helical" evidence="9">
    <location>
        <begin position="58"/>
        <end position="83"/>
    </location>
</feature>
<keyword evidence="4 9" id="KW-0812">Transmembrane</keyword>
<dbReference type="GO" id="GO:0022857">
    <property type="term" value="F:transmembrane transporter activity"/>
    <property type="evidence" value="ECO:0007669"/>
    <property type="project" value="InterPro"/>
</dbReference>